<sequence>MECTRKGAVMTREELLRILSFVDSNRRIAEKDTRLSAVDPRWNIISFAIRRHLEGKLITVTSAG</sequence>
<dbReference type="Proteomes" id="UP000233742">
    <property type="component" value="Chromosome"/>
</dbReference>
<evidence type="ECO:0000313" key="2">
    <source>
        <dbReference type="Proteomes" id="UP000233742"/>
    </source>
</evidence>
<accession>A0A2K9EGT9</accession>
<name>A0A2K9EGT9_9RHOB</name>
<evidence type="ECO:0000313" key="1">
    <source>
        <dbReference type="EMBL" id="AUH34188.1"/>
    </source>
</evidence>
<dbReference type="AlphaFoldDB" id="A0A2K9EGT9"/>
<protein>
    <submittedName>
        <fullName evidence="1">Uncharacterized protein</fullName>
    </submittedName>
</protein>
<gene>
    <name evidence="1" type="ORF">CUV01_12985</name>
</gene>
<dbReference type="KEGG" id="paro:CUV01_12985"/>
<organism evidence="1 2">
    <name type="scientific">Paracoccus tegillarcae</name>
    <dbReference type="NCBI Taxonomy" id="1529068"/>
    <lineage>
        <taxon>Bacteria</taxon>
        <taxon>Pseudomonadati</taxon>
        <taxon>Pseudomonadota</taxon>
        <taxon>Alphaproteobacteria</taxon>
        <taxon>Rhodobacterales</taxon>
        <taxon>Paracoccaceae</taxon>
        <taxon>Paracoccus</taxon>
    </lineage>
</organism>
<reference evidence="1 2" key="1">
    <citation type="submission" date="2017-12" db="EMBL/GenBank/DDBJ databases">
        <authorList>
            <person name="Hurst M.R.H."/>
        </authorList>
    </citation>
    <scope>NUCLEOTIDE SEQUENCE [LARGE SCALE GENOMIC DNA]</scope>
    <source>
        <strain evidence="1 2">BM15</strain>
    </source>
</reference>
<proteinExistence type="predicted"/>
<keyword evidence="2" id="KW-1185">Reference proteome</keyword>
<dbReference type="EMBL" id="CP025408">
    <property type="protein sequence ID" value="AUH34188.1"/>
    <property type="molecule type" value="Genomic_DNA"/>
</dbReference>